<keyword evidence="2" id="KW-1185">Reference proteome</keyword>
<gene>
    <name evidence="1" type="ORF">DEBURN_LOCUS8121</name>
</gene>
<organism evidence="1 2">
    <name type="scientific">Diversispora eburnea</name>
    <dbReference type="NCBI Taxonomy" id="1213867"/>
    <lineage>
        <taxon>Eukaryota</taxon>
        <taxon>Fungi</taxon>
        <taxon>Fungi incertae sedis</taxon>
        <taxon>Mucoromycota</taxon>
        <taxon>Glomeromycotina</taxon>
        <taxon>Glomeromycetes</taxon>
        <taxon>Diversisporales</taxon>
        <taxon>Diversisporaceae</taxon>
        <taxon>Diversispora</taxon>
    </lineage>
</organism>
<dbReference type="EMBL" id="CAJVPK010001118">
    <property type="protein sequence ID" value="CAG8571836.1"/>
    <property type="molecule type" value="Genomic_DNA"/>
</dbReference>
<name>A0A9N9BMR3_9GLOM</name>
<dbReference type="OrthoDB" id="1431247at2759"/>
<sequence length="92" mass="10914">MESLKDHIRTMEFEPYKPKCVELIKHIDWDDYDKERHDPLKDLNENDELEFVIDEAASNHANGIQQINYNDLDQVQQATFLPDLYNQLLHAS</sequence>
<dbReference type="Proteomes" id="UP000789706">
    <property type="component" value="Unassembled WGS sequence"/>
</dbReference>
<evidence type="ECO:0000313" key="1">
    <source>
        <dbReference type="EMBL" id="CAG8571836.1"/>
    </source>
</evidence>
<accession>A0A9N9BMR3</accession>
<comment type="caution">
    <text evidence="1">The sequence shown here is derived from an EMBL/GenBank/DDBJ whole genome shotgun (WGS) entry which is preliminary data.</text>
</comment>
<evidence type="ECO:0000313" key="2">
    <source>
        <dbReference type="Proteomes" id="UP000789706"/>
    </source>
</evidence>
<proteinExistence type="predicted"/>
<reference evidence="1" key="1">
    <citation type="submission" date="2021-06" db="EMBL/GenBank/DDBJ databases">
        <authorList>
            <person name="Kallberg Y."/>
            <person name="Tangrot J."/>
            <person name="Rosling A."/>
        </authorList>
    </citation>
    <scope>NUCLEOTIDE SEQUENCE</scope>
    <source>
        <strain evidence="1">AZ414A</strain>
    </source>
</reference>
<dbReference type="AlphaFoldDB" id="A0A9N9BMR3"/>
<protein>
    <submittedName>
        <fullName evidence="1">6687_t:CDS:1</fullName>
    </submittedName>
</protein>